<name>A0AAV3WJJ5_9CYAN</name>
<evidence type="ECO:0000256" key="2">
    <source>
        <dbReference type="SAM" id="SignalP"/>
    </source>
</evidence>
<evidence type="ECO:0000256" key="1">
    <source>
        <dbReference type="SAM" id="MobiDB-lite"/>
    </source>
</evidence>
<proteinExistence type="predicted"/>
<feature type="signal peptide" evidence="2">
    <location>
        <begin position="1"/>
        <end position="26"/>
    </location>
</feature>
<gene>
    <name evidence="3" type="ORF">MiSe_51230</name>
</gene>
<comment type="caution">
    <text evidence="3">The sequence shown here is derived from an EMBL/GenBank/DDBJ whole genome shotgun (WGS) entry which is preliminary data.</text>
</comment>
<evidence type="ECO:0000313" key="3">
    <source>
        <dbReference type="EMBL" id="GET40314.1"/>
    </source>
</evidence>
<dbReference type="EMBL" id="BLAY01000087">
    <property type="protein sequence ID" value="GET40314.1"/>
    <property type="molecule type" value="Genomic_DNA"/>
</dbReference>
<accession>A0AAV3WJJ5</accession>
<evidence type="ECO:0008006" key="5">
    <source>
        <dbReference type="Google" id="ProtNLM"/>
    </source>
</evidence>
<sequence>MNFKSLAAILVSTLALSGAVASTASAQVRVGEDVRDDVQVSDTGTTFYCVTSGGNFATIAERNGRRTAPIFVWRTREFGRDYTPEQRCNLVTERLNNATAQNGGRLRNLLLTTGRVNRLPVVCYVNSDRTGCNSQNLLFTLDSRNATNPDSVLQRLLQFGVTGSGDPIVSFAPGGSTASTPRLRRGYYSLNQAVNQAFTALDDDEEETAAPVRPITPVRPTPIRPSRPVDGGL</sequence>
<evidence type="ECO:0000313" key="4">
    <source>
        <dbReference type="Proteomes" id="UP001050975"/>
    </source>
</evidence>
<keyword evidence="4" id="KW-1185">Reference proteome</keyword>
<dbReference type="AlphaFoldDB" id="A0AAV3WJJ5"/>
<reference evidence="3" key="1">
    <citation type="submission" date="2019-10" db="EMBL/GenBank/DDBJ databases">
        <title>Draft genome sequece of Microseira wollei NIES-4236.</title>
        <authorList>
            <person name="Yamaguchi H."/>
            <person name="Suzuki S."/>
            <person name="Kawachi M."/>
        </authorList>
    </citation>
    <scope>NUCLEOTIDE SEQUENCE</scope>
    <source>
        <strain evidence="3">NIES-4236</strain>
    </source>
</reference>
<feature type="region of interest" description="Disordered" evidence="1">
    <location>
        <begin position="201"/>
        <end position="233"/>
    </location>
</feature>
<dbReference type="Proteomes" id="UP001050975">
    <property type="component" value="Unassembled WGS sequence"/>
</dbReference>
<dbReference type="Pfam" id="PF14218">
    <property type="entry name" value="COP23"/>
    <property type="match status" value="1"/>
</dbReference>
<protein>
    <recommendedName>
        <fullName evidence="5">Secreted protein</fullName>
    </recommendedName>
</protein>
<dbReference type="RefSeq" id="WP_226586157.1">
    <property type="nucleotide sequence ID" value="NZ_BLAY01000087.1"/>
</dbReference>
<dbReference type="InterPro" id="IPR025478">
    <property type="entry name" value="COP23"/>
</dbReference>
<organism evidence="3 4">
    <name type="scientific">Microseira wollei NIES-4236</name>
    <dbReference type="NCBI Taxonomy" id="2530354"/>
    <lineage>
        <taxon>Bacteria</taxon>
        <taxon>Bacillati</taxon>
        <taxon>Cyanobacteriota</taxon>
        <taxon>Cyanophyceae</taxon>
        <taxon>Oscillatoriophycideae</taxon>
        <taxon>Aerosakkonematales</taxon>
        <taxon>Aerosakkonemataceae</taxon>
        <taxon>Microseira</taxon>
    </lineage>
</organism>
<keyword evidence="2" id="KW-0732">Signal</keyword>
<feature type="chain" id="PRO_5043730231" description="Secreted protein" evidence="2">
    <location>
        <begin position="27"/>
        <end position="233"/>
    </location>
</feature>